<feature type="chain" id="PRO_5002742256" description="FAS1 domain-containing protein" evidence="1">
    <location>
        <begin position="24"/>
        <end position="724"/>
    </location>
</feature>
<sequence>MTAQQTLITFVCALACCTRSLHALETTIEPPLAPLLETTQAPAEPLAYIQLNAAAPRDATHPTPESAAHAVHVLIEGVDGVIDFDLHTSTPLLLAEAVVEPRDEILTAVYVQIFPFQNGERILLAAEVAEAHHVTTKLNAHEGIFTIQGPLTGAQAKTLLSAISFAALSAVERTFHVRINFQDLLPCDAFATLRGRHITTIPATSITTLSPQASTAPSVGGAAASSGDAALDSTIDATETIETTPLSTNGPTISTALDWSLITLHDAVRTTARFAGIARLLDQAGALSLLEEHHVFSVVLPTDEALERAAEWRTTVQSHPAALAAVVAAYTFPGFVTPATLQGVNALTNQQGAAMSVYRSSSTNAMTINGMTVVDHAVTANGVVLLVDGVPSLSRTTLVPADVITTQTRFSTFFFLLRQAGLENLLYEPYLVLAPTDAALQTLNMLLLPTTSDARAALQRYLQAHFIPFEATRPFANQSSDTPAGPLRLTFTAAHVHVNDVLVLRSNIINLEAGAVVPLPAPALDTTMLTSAVWEAATAPAAATLTRFSSPMTTPTPSTTRVTTTPCTTTKTSLRLPLKSALVLGTWASAASWRMVLGESSPVHLLSTSEDGAMLVFSADQLASSGSYRVGVEFVARAGLCPAAVQVTTATTGFRVAVDQAVEHQAAHDPPADAETLLIADIGAVDLIAQSASQTIVISKGTRPRCTGSINVVAIHLSQVVACE</sequence>
<dbReference type="GO" id="GO:0031012">
    <property type="term" value="C:extracellular matrix"/>
    <property type="evidence" value="ECO:0000318"/>
    <property type="project" value="GO_Central"/>
</dbReference>
<dbReference type="InParanoid" id="A9UNK0"/>
<keyword evidence="1" id="KW-0732">Signal</keyword>
<dbReference type="Gene3D" id="2.30.180.10">
    <property type="entry name" value="FAS1 domain"/>
    <property type="match status" value="2"/>
</dbReference>
<protein>
    <recommendedName>
        <fullName evidence="2">FAS1 domain-containing protein</fullName>
    </recommendedName>
</protein>
<dbReference type="GO" id="GO:0007155">
    <property type="term" value="P:cell adhesion"/>
    <property type="evidence" value="ECO:0000318"/>
    <property type="project" value="GO_Central"/>
</dbReference>
<dbReference type="KEGG" id="mbr:MONBRDRAFT_22621"/>
<dbReference type="Proteomes" id="UP000001357">
    <property type="component" value="Unassembled WGS sequence"/>
</dbReference>
<proteinExistence type="predicted"/>
<dbReference type="InterPro" id="IPR000782">
    <property type="entry name" value="FAS1_domain"/>
</dbReference>
<dbReference type="SUPFAM" id="SSF82153">
    <property type="entry name" value="FAS1 domain"/>
    <property type="match status" value="2"/>
</dbReference>
<dbReference type="InterPro" id="IPR036378">
    <property type="entry name" value="FAS1_dom_sf"/>
</dbReference>
<dbReference type="EMBL" id="CH991543">
    <property type="protein sequence ID" value="EDQ93151.1"/>
    <property type="molecule type" value="Genomic_DNA"/>
</dbReference>
<dbReference type="GeneID" id="5887874"/>
<accession>A9UNK0</accession>
<evidence type="ECO:0000259" key="2">
    <source>
        <dbReference type="PROSITE" id="PS50213"/>
    </source>
</evidence>
<dbReference type="RefSeq" id="XP_001742913.1">
    <property type="nucleotide sequence ID" value="XM_001742861.1"/>
</dbReference>
<gene>
    <name evidence="3" type="ORF">MONBRDRAFT_22621</name>
</gene>
<feature type="signal peptide" evidence="1">
    <location>
        <begin position="1"/>
        <end position="23"/>
    </location>
</feature>
<evidence type="ECO:0000313" key="4">
    <source>
        <dbReference type="Proteomes" id="UP000001357"/>
    </source>
</evidence>
<dbReference type="PROSITE" id="PS50213">
    <property type="entry name" value="FAS1"/>
    <property type="match status" value="2"/>
</dbReference>
<dbReference type="AlphaFoldDB" id="A9UNK0"/>
<evidence type="ECO:0000256" key="1">
    <source>
        <dbReference type="SAM" id="SignalP"/>
    </source>
</evidence>
<dbReference type="Pfam" id="PF02469">
    <property type="entry name" value="Fasciclin"/>
    <property type="match status" value="2"/>
</dbReference>
<evidence type="ECO:0000313" key="3">
    <source>
        <dbReference type="EMBL" id="EDQ93151.1"/>
    </source>
</evidence>
<feature type="domain" description="FAS1" evidence="2">
    <location>
        <begin position="261"/>
        <end position="391"/>
    </location>
</feature>
<keyword evidence="4" id="KW-1185">Reference proteome</keyword>
<dbReference type="GO" id="GO:0050839">
    <property type="term" value="F:cell adhesion molecule binding"/>
    <property type="evidence" value="ECO:0000318"/>
    <property type="project" value="GO_Central"/>
</dbReference>
<name>A9UNK0_MONBE</name>
<feature type="domain" description="FAS1" evidence="2">
    <location>
        <begin position="397"/>
        <end position="468"/>
    </location>
</feature>
<organism evidence="3 4">
    <name type="scientific">Monosiga brevicollis</name>
    <name type="common">Choanoflagellate</name>
    <dbReference type="NCBI Taxonomy" id="81824"/>
    <lineage>
        <taxon>Eukaryota</taxon>
        <taxon>Choanoflagellata</taxon>
        <taxon>Craspedida</taxon>
        <taxon>Salpingoecidae</taxon>
        <taxon>Monosiga</taxon>
    </lineage>
</organism>
<dbReference type="GO" id="GO:0005615">
    <property type="term" value="C:extracellular space"/>
    <property type="evidence" value="ECO:0000318"/>
    <property type="project" value="GO_Central"/>
</dbReference>
<dbReference type="GO" id="GO:0030198">
    <property type="term" value="P:extracellular matrix organization"/>
    <property type="evidence" value="ECO:0000318"/>
    <property type="project" value="GO_Central"/>
</dbReference>
<reference evidence="3 4" key="1">
    <citation type="journal article" date="2008" name="Nature">
        <title>The genome of the choanoflagellate Monosiga brevicollis and the origin of metazoans.</title>
        <authorList>
            <consortium name="JGI Sequencing"/>
            <person name="King N."/>
            <person name="Westbrook M.J."/>
            <person name="Young S.L."/>
            <person name="Kuo A."/>
            <person name="Abedin M."/>
            <person name="Chapman J."/>
            <person name="Fairclough S."/>
            <person name="Hellsten U."/>
            <person name="Isogai Y."/>
            <person name="Letunic I."/>
            <person name="Marr M."/>
            <person name="Pincus D."/>
            <person name="Putnam N."/>
            <person name="Rokas A."/>
            <person name="Wright K.J."/>
            <person name="Zuzow R."/>
            <person name="Dirks W."/>
            <person name="Good M."/>
            <person name="Goodstein D."/>
            <person name="Lemons D."/>
            <person name="Li W."/>
            <person name="Lyons J.B."/>
            <person name="Morris A."/>
            <person name="Nichols S."/>
            <person name="Richter D.J."/>
            <person name="Salamov A."/>
            <person name="Bork P."/>
            <person name="Lim W.A."/>
            <person name="Manning G."/>
            <person name="Miller W.T."/>
            <person name="McGinnis W."/>
            <person name="Shapiro H."/>
            <person name="Tjian R."/>
            <person name="Grigoriev I.V."/>
            <person name="Rokhsar D."/>
        </authorList>
    </citation>
    <scope>NUCLEOTIDE SEQUENCE [LARGE SCALE GENOMIC DNA]</scope>
    <source>
        <strain evidence="4">MX1 / ATCC 50154</strain>
    </source>
</reference>